<evidence type="ECO:0000313" key="1">
    <source>
        <dbReference type="EMBL" id="MER6165675.1"/>
    </source>
</evidence>
<sequence>MRTSVSQLPAGFPKDDIPKARMQLLKELKQAVRKARDSDGLTLYLPVERVHGMLIPASFIASEPLTSPTGNTKHESVLVDLARDAETASARELDGTAAVRTLRKLAADPERGVEAPSWRVQYTVPIPHSVPAKWLTFSFSTLVVPNMDTEFTETLVELFDAVMTTFRWSHT</sequence>
<accession>A0ABV1SVB5</accession>
<name>A0ABV1SVB5_9ACTN</name>
<organism evidence="1 2">
    <name type="scientific">Streptomyces violaceorubidus</name>
    <dbReference type="NCBI Taxonomy" id="284042"/>
    <lineage>
        <taxon>Bacteria</taxon>
        <taxon>Bacillati</taxon>
        <taxon>Actinomycetota</taxon>
        <taxon>Actinomycetes</taxon>
        <taxon>Kitasatosporales</taxon>
        <taxon>Streptomycetaceae</taxon>
        <taxon>Streptomyces</taxon>
    </lineage>
</organism>
<evidence type="ECO:0000313" key="2">
    <source>
        <dbReference type="Proteomes" id="UP001496720"/>
    </source>
</evidence>
<reference evidence="1 2" key="1">
    <citation type="submission" date="2024-06" db="EMBL/GenBank/DDBJ databases">
        <title>The Natural Products Discovery Center: Release of the First 8490 Sequenced Strains for Exploring Actinobacteria Biosynthetic Diversity.</title>
        <authorList>
            <person name="Kalkreuter E."/>
            <person name="Kautsar S.A."/>
            <person name="Yang D."/>
            <person name="Bader C.D."/>
            <person name="Teijaro C.N."/>
            <person name="Fluegel L."/>
            <person name="Davis C.M."/>
            <person name="Simpson J.R."/>
            <person name="Lauterbach L."/>
            <person name="Steele A.D."/>
            <person name="Gui C."/>
            <person name="Meng S."/>
            <person name="Li G."/>
            <person name="Viehrig K."/>
            <person name="Ye F."/>
            <person name="Su P."/>
            <person name="Kiefer A.F."/>
            <person name="Nichols A."/>
            <person name="Cepeda A.J."/>
            <person name="Yan W."/>
            <person name="Fan B."/>
            <person name="Jiang Y."/>
            <person name="Adhikari A."/>
            <person name="Zheng C.-J."/>
            <person name="Schuster L."/>
            <person name="Cowan T.M."/>
            <person name="Smanski M.J."/>
            <person name="Chevrette M.G."/>
            <person name="De Carvalho L.P.S."/>
            <person name="Shen B."/>
        </authorList>
    </citation>
    <scope>NUCLEOTIDE SEQUENCE [LARGE SCALE GENOMIC DNA]</scope>
    <source>
        <strain evidence="1 2">NPDC001615</strain>
    </source>
</reference>
<gene>
    <name evidence="1" type="ORF">ABT188_14030</name>
</gene>
<dbReference type="Proteomes" id="UP001496720">
    <property type="component" value="Unassembled WGS sequence"/>
</dbReference>
<protein>
    <submittedName>
        <fullName evidence="1">Uncharacterized protein</fullName>
    </submittedName>
</protein>
<proteinExistence type="predicted"/>
<dbReference type="EMBL" id="JBEOZY010000011">
    <property type="protein sequence ID" value="MER6165675.1"/>
    <property type="molecule type" value="Genomic_DNA"/>
</dbReference>
<keyword evidence="2" id="KW-1185">Reference proteome</keyword>
<dbReference type="RefSeq" id="WP_352147444.1">
    <property type="nucleotide sequence ID" value="NZ_JBEOZY010000011.1"/>
</dbReference>
<comment type="caution">
    <text evidence="1">The sequence shown here is derived from an EMBL/GenBank/DDBJ whole genome shotgun (WGS) entry which is preliminary data.</text>
</comment>